<proteinExistence type="predicted"/>
<evidence type="ECO:0000259" key="4">
    <source>
        <dbReference type="Pfam" id="PF24517"/>
    </source>
</evidence>
<keyword evidence="2" id="KW-0964">Secreted</keyword>
<gene>
    <name evidence="5" type="ORF">Ctaglu_03390</name>
</gene>
<dbReference type="OrthoDB" id="1928775at2"/>
<dbReference type="InterPro" id="IPR055372">
    <property type="entry name" value="CBM96"/>
</dbReference>
<sequence length="398" mass="41908">MATTNIIYDNRDAFISAAVGSTTLNFGKDSALFTGKVGTAAHKALLYFDLSTIPANATITSAKLYLYVFRNDNTADATADIKQLTSNFYEYKVTNANAPTSSVLVSGDTTQKTIATTDVGTVISFDNLTKTVAAWYADESTNHGFEISGPSADNSTIGFWSREYSETELCPNLEIEYTVTADIPGIETIVIPQQIQPLQSGAETTIYGISNDIFFNYLVDNDEADFVYVTVKACDTRTGTFENIGSEISVASGTKSAVEVSPIKKYVKLSVRGTGFGTTNTINATAVYKTFANMVPSRVNSGAVPSTGVTMILTMTKLLSGTTAATGAFAITSSGTAPTVTAATVSGTTVTLTLSAAIKTGETISLTYTATGTNDLTGLNGEVNNFAKQTITNSSSQP</sequence>
<reference evidence="5 6" key="1">
    <citation type="submission" date="2018-11" db="EMBL/GenBank/DDBJ databases">
        <title>Genome sequencing and assembly of Clostridium tagluense strain A121.</title>
        <authorList>
            <person name="Murakami T."/>
            <person name="Segawa T."/>
            <person name="Shcherbakova V.A."/>
            <person name="Mori H."/>
            <person name="Yoshimura Y."/>
        </authorList>
    </citation>
    <scope>NUCLEOTIDE SEQUENCE [LARGE SCALE GENOMIC DNA]</scope>
    <source>
        <strain evidence="5 6">A121</strain>
    </source>
</reference>
<comment type="caution">
    <text evidence="5">The sequence shown here is derived from an EMBL/GenBank/DDBJ whole genome shotgun (WGS) entry which is preliminary data.</text>
</comment>
<feature type="domain" description="Carbohydrate-binding module family 96" evidence="4">
    <location>
        <begin position="10"/>
        <end position="175"/>
    </location>
</feature>
<evidence type="ECO:0000313" key="6">
    <source>
        <dbReference type="Proteomes" id="UP000287872"/>
    </source>
</evidence>
<dbReference type="RefSeq" id="WP_124997447.1">
    <property type="nucleotide sequence ID" value="NZ_BHYK01000002.1"/>
</dbReference>
<dbReference type="Proteomes" id="UP000287872">
    <property type="component" value="Unassembled WGS sequence"/>
</dbReference>
<dbReference type="InterPro" id="IPR028059">
    <property type="entry name" value="SWM_rpt"/>
</dbReference>
<organism evidence="5 6">
    <name type="scientific">Clostridium tagluense</name>
    <dbReference type="NCBI Taxonomy" id="360422"/>
    <lineage>
        <taxon>Bacteria</taxon>
        <taxon>Bacillati</taxon>
        <taxon>Bacillota</taxon>
        <taxon>Clostridia</taxon>
        <taxon>Eubacteriales</taxon>
        <taxon>Clostridiaceae</taxon>
        <taxon>Clostridium</taxon>
    </lineage>
</organism>
<comment type="subcellular location">
    <subcellularLocation>
        <location evidence="1">Secreted</location>
    </subcellularLocation>
</comment>
<dbReference type="GO" id="GO:0005576">
    <property type="term" value="C:extracellular region"/>
    <property type="evidence" value="ECO:0007669"/>
    <property type="project" value="UniProtKB-SubCell"/>
</dbReference>
<dbReference type="NCBIfam" id="NF033679">
    <property type="entry name" value="DNRLRE_dom"/>
    <property type="match status" value="1"/>
</dbReference>
<protein>
    <recommendedName>
        <fullName evidence="4">Carbohydrate-binding module family 96 domain-containing protein</fullName>
    </recommendedName>
</protein>
<keyword evidence="6" id="KW-1185">Reference proteome</keyword>
<evidence type="ECO:0000256" key="1">
    <source>
        <dbReference type="ARBA" id="ARBA00004613"/>
    </source>
</evidence>
<evidence type="ECO:0000256" key="3">
    <source>
        <dbReference type="ARBA" id="ARBA00022729"/>
    </source>
</evidence>
<dbReference type="Pfam" id="PF13753">
    <property type="entry name" value="SWM_repeat"/>
    <property type="match status" value="1"/>
</dbReference>
<dbReference type="Gene3D" id="2.60.120.970">
    <property type="match status" value="1"/>
</dbReference>
<evidence type="ECO:0000256" key="2">
    <source>
        <dbReference type="ARBA" id="ARBA00022525"/>
    </source>
</evidence>
<dbReference type="EMBL" id="BHYK01000002">
    <property type="protein sequence ID" value="GCD08716.1"/>
    <property type="molecule type" value="Genomic_DNA"/>
</dbReference>
<keyword evidence="3" id="KW-0732">Signal</keyword>
<name>A0A401UGU2_9CLOT</name>
<dbReference type="Pfam" id="PF24517">
    <property type="entry name" value="CBM96"/>
    <property type="match status" value="1"/>
</dbReference>
<evidence type="ECO:0000313" key="5">
    <source>
        <dbReference type="EMBL" id="GCD08716.1"/>
    </source>
</evidence>
<dbReference type="AlphaFoldDB" id="A0A401UGU2"/>
<accession>A0A401UGU2</accession>